<dbReference type="GO" id="GO:0008171">
    <property type="term" value="F:O-methyltransferase activity"/>
    <property type="evidence" value="ECO:0007669"/>
    <property type="project" value="TreeGrafter"/>
</dbReference>
<evidence type="ECO:0000259" key="1">
    <source>
        <dbReference type="Pfam" id="PF05050"/>
    </source>
</evidence>
<evidence type="ECO:0000313" key="2">
    <source>
        <dbReference type="EMBL" id="NER27922.1"/>
    </source>
</evidence>
<dbReference type="GO" id="GO:0032259">
    <property type="term" value="P:methylation"/>
    <property type="evidence" value="ECO:0007669"/>
    <property type="project" value="UniProtKB-KW"/>
</dbReference>
<keyword evidence="2" id="KW-0808">Transferase</keyword>
<dbReference type="Gene3D" id="3.40.50.150">
    <property type="entry name" value="Vaccinia Virus protein VP39"/>
    <property type="match status" value="1"/>
</dbReference>
<dbReference type="EMBL" id="JAAHFQ010000149">
    <property type="protein sequence ID" value="NER27922.1"/>
    <property type="molecule type" value="Genomic_DNA"/>
</dbReference>
<name>A0A6B3NBG3_9CYAN</name>
<keyword evidence="2" id="KW-0489">Methyltransferase</keyword>
<dbReference type="InterPro" id="IPR029063">
    <property type="entry name" value="SAM-dependent_MTases_sf"/>
</dbReference>
<comment type="caution">
    <text evidence="2">The sequence shown here is derived from an EMBL/GenBank/DDBJ whole genome shotgun (WGS) entry which is preliminary data.</text>
</comment>
<dbReference type="Pfam" id="PF05050">
    <property type="entry name" value="Methyltransf_21"/>
    <property type="match status" value="1"/>
</dbReference>
<dbReference type="InterPro" id="IPR006342">
    <property type="entry name" value="FkbM_mtfrase"/>
</dbReference>
<dbReference type="PANTHER" id="PTHR36973">
    <property type="entry name" value="SLL1456 PROTEIN-RELATED"/>
    <property type="match status" value="1"/>
</dbReference>
<proteinExistence type="predicted"/>
<dbReference type="NCBIfam" id="TIGR01444">
    <property type="entry name" value="fkbM_fam"/>
    <property type="match status" value="1"/>
</dbReference>
<gene>
    <name evidence="2" type="ORF">F6J89_09865</name>
</gene>
<reference evidence="2" key="1">
    <citation type="submission" date="2019-11" db="EMBL/GenBank/DDBJ databases">
        <title>Genomic insights into an expanded diversity of filamentous marine cyanobacteria reveals the extraordinary biosynthetic potential of Moorea and Okeania.</title>
        <authorList>
            <person name="Ferreira Leao T."/>
            <person name="Wang M."/>
            <person name="Moss N."/>
            <person name="Da Silva R."/>
            <person name="Sanders J."/>
            <person name="Nurk S."/>
            <person name="Gurevich A."/>
            <person name="Humphrey G."/>
            <person name="Reher R."/>
            <person name="Zhu Q."/>
            <person name="Belda-Ferre P."/>
            <person name="Glukhov E."/>
            <person name="Rex R."/>
            <person name="Dorrestein P.C."/>
            <person name="Knight R."/>
            <person name="Pevzner P."/>
            <person name="Gerwick W.H."/>
            <person name="Gerwick L."/>
        </authorList>
    </citation>
    <scope>NUCLEOTIDE SEQUENCE</scope>
    <source>
        <strain evidence="2">SIO1C4</strain>
    </source>
</reference>
<dbReference type="PANTHER" id="PTHR36973:SF4">
    <property type="entry name" value="NODULATION PROTEIN"/>
    <property type="match status" value="1"/>
</dbReference>
<dbReference type="SUPFAM" id="SSF53335">
    <property type="entry name" value="S-adenosyl-L-methionine-dependent methyltransferases"/>
    <property type="match status" value="1"/>
</dbReference>
<sequence length="241" mass="28244">MSNQKTFESKIIAALKSEGFDVSPIKFHHSYLKKYKFTPKTVFDIGVCKGTPELYKSFPDSKIVLLDPLEETKEYYKNFTKQFDMDFIQCAIGSKKGQTCIHIPKNRLGSTSILERTEIYNPKEEISTRSVEVETLDNIIQERKYISSYGIKIDTEGYELEVLKGMCNSMKDVEFILTEVSIKKRFVDSYEFSELVSFLAKFDFELLDILNNYQYSPRYLDCLFARKNSFRFHLNMNKYPQ</sequence>
<dbReference type="AlphaFoldDB" id="A0A6B3NBG3"/>
<feature type="domain" description="Methyltransferase FkbM" evidence="1">
    <location>
        <begin position="44"/>
        <end position="205"/>
    </location>
</feature>
<protein>
    <submittedName>
        <fullName evidence="2">FkbM family methyltransferase</fullName>
    </submittedName>
</protein>
<organism evidence="2">
    <name type="scientific">Symploca sp. SIO1C4</name>
    <dbReference type="NCBI Taxonomy" id="2607765"/>
    <lineage>
        <taxon>Bacteria</taxon>
        <taxon>Bacillati</taxon>
        <taxon>Cyanobacteriota</taxon>
        <taxon>Cyanophyceae</taxon>
        <taxon>Coleofasciculales</taxon>
        <taxon>Coleofasciculaceae</taxon>
        <taxon>Symploca</taxon>
    </lineage>
</organism>
<dbReference type="InterPro" id="IPR053188">
    <property type="entry name" value="FkbM_Methyltransferase"/>
</dbReference>
<accession>A0A6B3NBG3</accession>